<sequence length="80" mass="9414">MEIMQFNNDNKDRVYNWVRCTTTPIHIDGEPALKILTPTGIQTARIGDYITKHFEGAYSVIHADAFILLQEKYEHYIKEW</sequence>
<reference evidence="2" key="1">
    <citation type="submission" date="2014-09" db="EMBL/GenBank/DDBJ databases">
        <authorList>
            <person name="Sauder A.B."/>
            <person name="McKenzie Q.R."/>
            <person name="Temple L.M."/>
            <person name="Alexis B.K."/>
            <person name="Al-Atrache Z."/>
            <person name="Lewis L.O."/>
            <person name="Loesser-Casey K.E."/>
            <person name="Mitchell K.J."/>
        </authorList>
    </citation>
    <scope>NUCLEOTIDE SEQUENCE [LARGE SCALE GENOMIC DNA]</scope>
</reference>
<dbReference type="EMBL" id="KJ489397">
    <property type="protein sequence ID" value="AHZ09724.1"/>
    <property type="molecule type" value="Genomic_DNA"/>
</dbReference>
<proteinExistence type="predicted"/>
<keyword evidence="2" id="KW-1185">Reference proteome</keyword>
<dbReference type="GeneID" id="19526590"/>
<dbReference type="Proteomes" id="UP000026902">
    <property type="component" value="Segment"/>
</dbReference>
<organism evidence="1 2">
    <name type="scientific">Bacillus phage CAM003</name>
    <dbReference type="NCBI Taxonomy" id="1486657"/>
    <lineage>
        <taxon>Viruses</taxon>
        <taxon>Duplodnaviria</taxon>
        <taxon>Heunggongvirae</taxon>
        <taxon>Uroviricota</taxon>
        <taxon>Caudoviricetes</taxon>
        <taxon>Herelleviridae</taxon>
        <taxon>Bastillevirinae</taxon>
        <taxon>Bastillevirus</taxon>
        <taxon>Bastillevirus CAM003</taxon>
    </lineage>
</organism>
<accession>A0A024AZH2</accession>
<name>A0A024AZH2_9CAUD</name>
<evidence type="ECO:0000313" key="1">
    <source>
        <dbReference type="EMBL" id="AHZ09724.1"/>
    </source>
</evidence>
<evidence type="ECO:0000313" key="2">
    <source>
        <dbReference type="Proteomes" id="UP000026902"/>
    </source>
</evidence>
<protein>
    <submittedName>
        <fullName evidence="1">Uncharacterized protein</fullName>
    </submittedName>
</protein>
<dbReference type="RefSeq" id="YP_009037190.1">
    <property type="nucleotide sequence ID" value="NC_024216.1"/>
</dbReference>
<dbReference type="KEGG" id="vg:19526590"/>